<dbReference type="GO" id="GO:0016787">
    <property type="term" value="F:hydrolase activity"/>
    <property type="evidence" value="ECO:0007669"/>
    <property type="project" value="InterPro"/>
</dbReference>
<dbReference type="GO" id="GO:0016831">
    <property type="term" value="F:carboxy-lyase activity"/>
    <property type="evidence" value="ECO:0007669"/>
    <property type="project" value="InterPro"/>
</dbReference>
<name>A0A382HBM5_9ZZZZ</name>
<accession>A0A382HBM5</accession>
<evidence type="ECO:0000313" key="3">
    <source>
        <dbReference type="EMBL" id="SVB84738.1"/>
    </source>
</evidence>
<keyword evidence="1" id="KW-0456">Lyase</keyword>
<dbReference type="Gene3D" id="3.20.20.140">
    <property type="entry name" value="Metal-dependent hydrolases"/>
    <property type="match status" value="1"/>
</dbReference>
<reference evidence="3" key="1">
    <citation type="submission" date="2018-05" db="EMBL/GenBank/DDBJ databases">
        <authorList>
            <person name="Lanie J.A."/>
            <person name="Ng W.-L."/>
            <person name="Kazmierczak K.M."/>
            <person name="Andrzejewski T.M."/>
            <person name="Davidsen T.M."/>
            <person name="Wayne K.J."/>
            <person name="Tettelin H."/>
            <person name="Glass J.I."/>
            <person name="Rusch D."/>
            <person name="Podicherti R."/>
            <person name="Tsui H.-C.T."/>
            <person name="Winkler M.E."/>
        </authorList>
    </citation>
    <scope>NUCLEOTIDE SEQUENCE</scope>
</reference>
<dbReference type="SUPFAM" id="SSF51556">
    <property type="entry name" value="Metallo-dependent hydrolases"/>
    <property type="match status" value="1"/>
</dbReference>
<dbReference type="InterPro" id="IPR032465">
    <property type="entry name" value="ACMSD"/>
</dbReference>
<proteinExistence type="predicted"/>
<organism evidence="3">
    <name type="scientific">marine metagenome</name>
    <dbReference type="NCBI Taxonomy" id="408172"/>
    <lineage>
        <taxon>unclassified sequences</taxon>
        <taxon>metagenomes</taxon>
        <taxon>ecological metagenomes</taxon>
    </lineage>
</organism>
<sequence>MTDFIRVDAHVHLYRTPEEGYTEKTGYQVWEYGDQTDVHETDCVGTVDELQAQMKATGISKAVVVNLFSAKVNRQIAVETLSEQLTESEKNQRLADIDAWIRDEIISFNQWNCDTAGQNPGLVPFVAADVNALPGPLCARHVQDMVENHAAAGVKLHGAFQGFDMSDERLWPTYKICQELGVPIIAHSGPDRDSKGFAEPRAFARMLQSFPQLRVVIAHLGGGSWNQTLDIAQAYPNTYFDCCEIIEWTRSSNGPSDQQLAQMILDIGPDRVMMGSDFPWYDLDHSIDRVFSLPLLSIEEKERIVGANAVEILGL</sequence>
<dbReference type="Pfam" id="PF04909">
    <property type="entry name" value="Amidohydro_2"/>
    <property type="match status" value="1"/>
</dbReference>
<dbReference type="EMBL" id="UINC01060334">
    <property type="protein sequence ID" value="SVB84738.1"/>
    <property type="molecule type" value="Genomic_DNA"/>
</dbReference>
<gene>
    <name evidence="3" type="ORF">METZ01_LOCUS237592</name>
</gene>
<dbReference type="InterPro" id="IPR032466">
    <property type="entry name" value="Metal_Hydrolase"/>
</dbReference>
<feature type="domain" description="Amidohydrolase-related" evidence="2">
    <location>
        <begin position="95"/>
        <end position="315"/>
    </location>
</feature>
<evidence type="ECO:0000256" key="1">
    <source>
        <dbReference type="ARBA" id="ARBA00023239"/>
    </source>
</evidence>
<dbReference type="PANTHER" id="PTHR21240">
    <property type="entry name" value="2-AMINO-3-CARBOXYLMUCONATE-6-SEMIALDEHYDE DECARBOXYLASE"/>
    <property type="match status" value="1"/>
</dbReference>
<evidence type="ECO:0000259" key="2">
    <source>
        <dbReference type="Pfam" id="PF04909"/>
    </source>
</evidence>
<protein>
    <recommendedName>
        <fullName evidence="2">Amidohydrolase-related domain-containing protein</fullName>
    </recommendedName>
</protein>
<dbReference type="AlphaFoldDB" id="A0A382HBM5"/>
<dbReference type="InterPro" id="IPR006680">
    <property type="entry name" value="Amidohydro-rel"/>
</dbReference>